<dbReference type="GO" id="GO:0006508">
    <property type="term" value="P:proteolysis"/>
    <property type="evidence" value="ECO:0007669"/>
    <property type="project" value="InterPro"/>
</dbReference>
<proteinExistence type="predicted"/>
<dbReference type="PANTHER" id="PTHR22946">
    <property type="entry name" value="DIENELACTONE HYDROLASE DOMAIN-CONTAINING PROTEIN-RELATED"/>
    <property type="match status" value="1"/>
</dbReference>
<dbReference type="OrthoDB" id="9805123at2"/>
<feature type="domain" description="Peptidase S9 prolyl oligopeptidase catalytic" evidence="1">
    <location>
        <begin position="242"/>
        <end position="308"/>
    </location>
</feature>
<protein>
    <recommendedName>
        <fullName evidence="1">Peptidase S9 prolyl oligopeptidase catalytic domain-containing protein</fullName>
    </recommendedName>
</protein>
<name>A0A3S9AB97_9BACL</name>
<evidence type="ECO:0000259" key="1">
    <source>
        <dbReference type="Pfam" id="PF00326"/>
    </source>
</evidence>
<organism evidence="2 3">
    <name type="scientific">Paenibacillus albus</name>
    <dbReference type="NCBI Taxonomy" id="2495582"/>
    <lineage>
        <taxon>Bacteria</taxon>
        <taxon>Bacillati</taxon>
        <taxon>Bacillota</taxon>
        <taxon>Bacilli</taxon>
        <taxon>Bacillales</taxon>
        <taxon>Paenibacillaceae</taxon>
        <taxon>Paenibacillus</taxon>
    </lineage>
</organism>
<gene>
    <name evidence="2" type="ORF">EJC50_27575</name>
</gene>
<dbReference type="InterPro" id="IPR001375">
    <property type="entry name" value="Peptidase_S9_cat"/>
</dbReference>
<dbReference type="KEGG" id="palb:EJC50_27575"/>
<accession>A0A3S9AB97</accession>
<dbReference type="Proteomes" id="UP000272528">
    <property type="component" value="Chromosome"/>
</dbReference>
<dbReference type="SUPFAM" id="SSF53474">
    <property type="entry name" value="alpha/beta-Hydrolases"/>
    <property type="match status" value="1"/>
</dbReference>
<evidence type="ECO:0000313" key="2">
    <source>
        <dbReference type="EMBL" id="AZN43037.1"/>
    </source>
</evidence>
<dbReference type="Gene3D" id="3.40.50.1820">
    <property type="entry name" value="alpha/beta hydrolase"/>
    <property type="match status" value="2"/>
</dbReference>
<keyword evidence="3" id="KW-1185">Reference proteome</keyword>
<reference evidence="3" key="1">
    <citation type="submission" date="2018-12" db="EMBL/GenBank/DDBJ databases">
        <title>Genome sequence of Peanibacillus sp.</title>
        <authorList>
            <person name="Subramani G."/>
            <person name="Srinivasan S."/>
            <person name="Kim M.K."/>
        </authorList>
    </citation>
    <scope>NUCLEOTIDE SEQUENCE [LARGE SCALE GENOMIC DNA]</scope>
    <source>
        <strain evidence="3">18JY67-1</strain>
    </source>
</reference>
<dbReference type="InterPro" id="IPR029058">
    <property type="entry name" value="AB_hydrolase_fold"/>
</dbReference>
<dbReference type="AlphaFoldDB" id="A0A3S9AB97"/>
<evidence type="ECO:0000313" key="3">
    <source>
        <dbReference type="Proteomes" id="UP000272528"/>
    </source>
</evidence>
<dbReference type="Pfam" id="PF00326">
    <property type="entry name" value="Peptidase_S9"/>
    <property type="match status" value="1"/>
</dbReference>
<sequence length="710" mass="78007">MSLIGIILCSLRFPLLLIVYNKLKGDSMRNYSLQEEQANRRRELSYIEDYPDMERFHSHPFRRYLDKRNTEYLVRRKTALRQVNDKAAAMDYQAKVLEAFRESVGQLPAGCTNAYVTGTLDFGSYLIDKVCIETMPGIYATGSFYYPKKRGDGGDDKQLPALLLLCGHSNEGKAHVTYVSFCVEAVTSGFCVLTFDPVGQGERRVRGVEEGEGNESSESNSAWLDPVAAHCFLDQKLSLLGEHLGAYMMQDNIAALTYMLARPEVDSARVGVTGNSGGGTMSAYMGAYDDRVKAVAPCCYITELRSMLYRLMAQDAEQCLPGFMERGLDHSDLVTAAAPKPYHIGAAMFDFFPIDGVRDAFIEAKKLYRLLDAEEQLELHVVMKGHGFWKEMREQVLQFFCRTFEVQWNSENGVDYARLPSETELLCLTVDGSGDESALASGSLLDIVRKKVGSLPVMQRSVQNGAEVRERLNGLLQLNTESELKYSPLEPDQNGSIAFESESGMIITGALHRWSAAESGELQRICIAIGGMNEAELARAKNSGYDAVLIVHPRGTGPAALEPGCTFGMFGPELASGYNVRMLGQSLQGLRVTDVLAAIGSLKQTPGFERAEVTLCGQEEHALTALYAAAVLSGGHSIHSLHAAGLLASFRAFAEAEQHKYDAGIIVPGLLLAFDIPDLLQMLQAELSGSIIVESWLDPMKQPAEPPFDL</sequence>
<dbReference type="GO" id="GO:0008236">
    <property type="term" value="F:serine-type peptidase activity"/>
    <property type="evidence" value="ECO:0007669"/>
    <property type="project" value="InterPro"/>
</dbReference>
<dbReference type="InterPro" id="IPR050261">
    <property type="entry name" value="FrsA_esterase"/>
</dbReference>
<dbReference type="PANTHER" id="PTHR22946:SF8">
    <property type="entry name" value="ACETYL XYLAN ESTERASE DOMAIN-CONTAINING PROTEIN"/>
    <property type="match status" value="1"/>
</dbReference>
<dbReference type="EMBL" id="CP034437">
    <property type="protein sequence ID" value="AZN43037.1"/>
    <property type="molecule type" value="Genomic_DNA"/>
</dbReference>